<reference evidence="1 2" key="1">
    <citation type="submission" date="2019-08" db="EMBL/GenBank/DDBJ databases">
        <title>Draft genome analysis of Rheinheimera tangshanensis isolated from the roots of fresh rice plants (Oryza sativa).</title>
        <authorList>
            <person name="Yu Q."/>
            <person name="Qi Y."/>
            <person name="Zhang H."/>
            <person name="Pu J."/>
        </authorList>
    </citation>
    <scope>NUCLEOTIDE SEQUENCE [LARGE SCALE GENOMIC DNA]</scope>
    <source>
        <strain evidence="1 2">JA3-B52</strain>
    </source>
</reference>
<proteinExistence type="predicted"/>
<gene>
    <name evidence="1" type="ORF">FU839_09400</name>
</gene>
<sequence>MQKKIVLDIRKLLVEHKSNLLTQFDELVSEGNAKKIFLLLDEQITTGQLRQSIREHMTELYFLIR</sequence>
<dbReference type="EMBL" id="VRLR01000004">
    <property type="protein sequence ID" value="TXK81314.1"/>
    <property type="molecule type" value="Genomic_DNA"/>
</dbReference>
<evidence type="ECO:0000313" key="1">
    <source>
        <dbReference type="EMBL" id="TXK81314.1"/>
    </source>
</evidence>
<organism evidence="1 2">
    <name type="scientific">Rheinheimera tangshanensis</name>
    <dbReference type="NCBI Taxonomy" id="400153"/>
    <lineage>
        <taxon>Bacteria</taxon>
        <taxon>Pseudomonadati</taxon>
        <taxon>Pseudomonadota</taxon>
        <taxon>Gammaproteobacteria</taxon>
        <taxon>Chromatiales</taxon>
        <taxon>Chromatiaceae</taxon>
        <taxon>Rheinheimera</taxon>
    </lineage>
</organism>
<dbReference type="AlphaFoldDB" id="A0A5C8LY98"/>
<name>A0A5C8LY98_9GAMM</name>
<evidence type="ECO:0000313" key="2">
    <source>
        <dbReference type="Proteomes" id="UP000321814"/>
    </source>
</evidence>
<comment type="caution">
    <text evidence="1">The sequence shown here is derived from an EMBL/GenBank/DDBJ whole genome shotgun (WGS) entry which is preliminary data.</text>
</comment>
<protein>
    <submittedName>
        <fullName evidence="1">Uncharacterized protein</fullName>
    </submittedName>
</protein>
<dbReference type="Proteomes" id="UP000321814">
    <property type="component" value="Unassembled WGS sequence"/>
</dbReference>
<keyword evidence="2" id="KW-1185">Reference proteome</keyword>
<dbReference type="RefSeq" id="WP_147904142.1">
    <property type="nucleotide sequence ID" value="NZ_BAAAGC010000007.1"/>
</dbReference>
<accession>A0A5C8LY98</accession>